<organism evidence="1 2">
    <name type="scientific">Babesia divergens</name>
    <dbReference type="NCBI Taxonomy" id="32595"/>
    <lineage>
        <taxon>Eukaryota</taxon>
        <taxon>Sar</taxon>
        <taxon>Alveolata</taxon>
        <taxon>Apicomplexa</taxon>
        <taxon>Aconoidasida</taxon>
        <taxon>Piroplasmida</taxon>
        <taxon>Babesiidae</taxon>
        <taxon>Babesia</taxon>
    </lineage>
</organism>
<protein>
    <submittedName>
        <fullName evidence="1">Uncharacterized protein</fullName>
    </submittedName>
</protein>
<gene>
    <name evidence="1" type="ORF">X943_000681</name>
</gene>
<accession>A0AAD9GCQ0</accession>
<evidence type="ECO:0000313" key="2">
    <source>
        <dbReference type="Proteomes" id="UP001195914"/>
    </source>
</evidence>
<reference evidence="1" key="2">
    <citation type="submission" date="2021-05" db="EMBL/GenBank/DDBJ databases">
        <authorList>
            <person name="Pain A."/>
        </authorList>
    </citation>
    <scope>NUCLEOTIDE SEQUENCE</scope>
    <source>
        <strain evidence="1">1802A</strain>
    </source>
</reference>
<keyword evidence="2" id="KW-1185">Reference proteome</keyword>
<dbReference type="AlphaFoldDB" id="A0AAD9GCQ0"/>
<proteinExistence type="predicted"/>
<comment type="caution">
    <text evidence="1">The sequence shown here is derived from an EMBL/GenBank/DDBJ whole genome shotgun (WGS) entry which is preliminary data.</text>
</comment>
<dbReference type="EMBL" id="JAHBMH010000044">
    <property type="protein sequence ID" value="KAK1935972.1"/>
    <property type="molecule type" value="Genomic_DNA"/>
</dbReference>
<name>A0AAD9GCQ0_BABDI</name>
<sequence>MFVQQTIAHRVRKDVSSHNLLLCRLGETFWLAQTTWISNCLPARFMSSTPGYETVGSGKMIHNYIKEKELSTFHLIDIPGSREDLHTGLCTSLAALSHDLKMNFDLLDPKSSNNSAIVQEFILSSPRYPKASFFPDGHVNVSLAKRGHYRDFIREARHFRAEEIASSVRLYPARRSRGRIKETKVQQLQRNLDIHLPNLIAGLSTSDLARVLRHMYLLDISIRADNLSDISKRILKGLNSMSFSELVEIAFLLRSYMSDTIESCHLVICAIGNCLERRCESLMRLPVDEALKQLTPLVQIQIHYPCTAWTVLNNTSLLQYLITNVDKLGTDGKADLFTVLTLSNSTVPLLEDFSKARGDVASQLNEIVCDISDRSLERLLTISGLFESDFPQLSNSLYYNSLTRSKSMRPTLLASMYLKLNLKNDVIKQFQYDIGRRFVEIATNVLVDLYCHFIQDGMRSTRQLHLFEHAFSKKSSTLSMRHMSTILMYQGMHGTAPSRLNDIIRSRFAELKQTGCVKHDEQLMDVVLSMSLVGLHNGVSVWKGIDLPHLVYSTPHNILVYLGYTFLMTGERNKDIWTILLERIIYESKTQTAEVYEVLKAAKAFGILGDDMNKHMLRRASWILQHTKSQHYAKVSRQRYQSPAPIEEALDLIGLPYSKGVMIEELYEAPFFIRSHKIILDPLRESYLHPTTGLEVGEAHLRHSVWRKQGYHPFPLNDKALRKFRDVESGDWNIPELADFICNVVKMQKYSPLKGHDRLAILRTKKHKKRSIMPIKKQFLMLGNSENNIHRLQKILLDRTRRM</sequence>
<evidence type="ECO:0000313" key="1">
    <source>
        <dbReference type="EMBL" id="KAK1935972.1"/>
    </source>
</evidence>
<dbReference type="Proteomes" id="UP001195914">
    <property type="component" value="Unassembled WGS sequence"/>
</dbReference>
<reference evidence="1" key="1">
    <citation type="journal article" date="2014" name="Nucleic Acids Res.">
        <title>The evolutionary dynamics of variant antigen genes in Babesia reveal a history of genomic innovation underlying host-parasite interaction.</title>
        <authorList>
            <person name="Jackson A.P."/>
            <person name="Otto T.D."/>
            <person name="Darby A."/>
            <person name="Ramaprasad A."/>
            <person name="Xia D."/>
            <person name="Echaide I.E."/>
            <person name="Farber M."/>
            <person name="Gahlot S."/>
            <person name="Gamble J."/>
            <person name="Gupta D."/>
            <person name="Gupta Y."/>
            <person name="Jackson L."/>
            <person name="Malandrin L."/>
            <person name="Malas T.B."/>
            <person name="Moussa E."/>
            <person name="Nair M."/>
            <person name="Reid A.J."/>
            <person name="Sanders M."/>
            <person name="Sharma J."/>
            <person name="Tracey A."/>
            <person name="Quail M.A."/>
            <person name="Weir W."/>
            <person name="Wastling J.M."/>
            <person name="Hall N."/>
            <person name="Willadsen P."/>
            <person name="Lingelbach K."/>
            <person name="Shiels B."/>
            <person name="Tait A."/>
            <person name="Berriman M."/>
            <person name="Allred D.R."/>
            <person name="Pain A."/>
        </authorList>
    </citation>
    <scope>NUCLEOTIDE SEQUENCE</scope>
    <source>
        <strain evidence="1">1802A</strain>
    </source>
</reference>